<proteinExistence type="predicted"/>
<dbReference type="AlphaFoldDB" id="A0A392RUG8"/>
<name>A0A392RUG8_9FABA</name>
<evidence type="ECO:0000313" key="2">
    <source>
        <dbReference type="EMBL" id="MCI39694.1"/>
    </source>
</evidence>
<dbReference type="Proteomes" id="UP000265520">
    <property type="component" value="Unassembled WGS sequence"/>
</dbReference>
<reference evidence="2 3" key="1">
    <citation type="journal article" date="2018" name="Front. Plant Sci.">
        <title>Red Clover (Trifolium pratense) and Zigzag Clover (T. medium) - A Picture of Genomic Similarities and Differences.</title>
        <authorList>
            <person name="Dluhosova J."/>
            <person name="Istvanek J."/>
            <person name="Nedelnik J."/>
            <person name="Repkova J."/>
        </authorList>
    </citation>
    <scope>NUCLEOTIDE SEQUENCE [LARGE SCALE GENOMIC DNA]</scope>
    <source>
        <strain evidence="3">cv. 10/8</strain>
        <tissue evidence="2">Leaf</tissue>
    </source>
</reference>
<feature type="region of interest" description="Disordered" evidence="1">
    <location>
        <begin position="17"/>
        <end position="43"/>
    </location>
</feature>
<keyword evidence="3" id="KW-1185">Reference proteome</keyword>
<sequence length="43" mass="4970">LIDKIYVYTLKHKVSKRSRKRANKSLKNPSKSEGQTLEALARL</sequence>
<protein>
    <submittedName>
        <fullName evidence="2">Uncharacterized protein</fullName>
    </submittedName>
</protein>
<comment type="caution">
    <text evidence="2">The sequence shown here is derived from an EMBL/GenBank/DDBJ whole genome shotgun (WGS) entry which is preliminary data.</text>
</comment>
<feature type="non-terminal residue" evidence="2">
    <location>
        <position position="1"/>
    </location>
</feature>
<accession>A0A392RUG8</accession>
<organism evidence="2 3">
    <name type="scientific">Trifolium medium</name>
    <dbReference type="NCBI Taxonomy" id="97028"/>
    <lineage>
        <taxon>Eukaryota</taxon>
        <taxon>Viridiplantae</taxon>
        <taxon>Streptophyta</taxon>
        <taxon>Embryophyta</taxon>
        <taxon>Tracheophyta</taxon>
        <taxon>Spermatophyta</taxon>
        <taxon>Magnoliopsida</taxon>
        <taxon>eudicotyledons</taxon>
        <taxon>Gunneridae</taxon>
        <taxon>Pentapetalae</taxon>
        <taxon>rosids</taxon>
        <taxon>fabids</taxon>
        <taxon>Fabales</taxon>
        <taxon>Fabaceae</taxon>
        <taxon>Papilionoideae</taxon>
        <taxon>50 kb inversion clade</taxon>
        <taxon>NPAAA clade</taxon>
        <taxon>Hologalegina</taxon>
        <taxon>IRL clade</taxon>
        <taxon>Trifolieae</taxon>
        <taxon>Trifolium</taxon>
    </lineage>
</organism>
<evidence type="ECO:0000256" key="1">
    <source>
        <dbReference type="SAM" id="MobiDB-lite"/>
    </source>
</evidence>
<evidence type="ECO:0000313" key="3">
    <source>
        <dbReference type="Proteomes" id="UP000265520"/>
    </source>
</evidence>
<dbReference type="EMBL" id="LXQA010270565">
    <property type="protein sequence ID" value="MCI39694.1"/>
    <property type="molecule type" value="Genomic_DNA"/>
</dbReference>
<feature type="compositionally biased region" description="Polar residues" evidence="1">
    <location>
        <begin position="25"/>
        <end position="35"/>
    </location>
</feature>